<evidence type="ECO:0000256" key="1">
    <source>
        <dbReference type="SAM" id="Phobius"/>
    </source>
</evidence>
<gene>
    <name evidence="2" type="ORF">B4923_02800</name>
</gene>
<keyword evidence="1" id="KW-0472">Membrane</keyword>
<name>A0A2U1U012_9GAMM</name>
<accession>A0A2U1U012</accession>
<evidence type="ECO:0000313" key="2">
    <source>
        <dbReference type="EMBL" id="PWC14983.1"/>
    </source>
</evidence>
<proteinExistence type="predicted"/>
<evidence type="ECO:0000313" key="3">
    <source>
        <dbReference type="Proteomes" id="UP000245138"/>
    </source>
</evidence>
<reference evidence="2 3" key="1">
    <citation type="submission" date="2018-04" db="EMBL/GenBank/DDBJ databases">
        <title>Brenneria corticis sp.nov.</title>
        <authorList>
            <person name="Li Y."/>
        </authorList>
    </citation>
    <scope>NUCLEOTIDE SEQUENCE [LARGE SCALE GENOMIC DNA]</scope>
    <source>
        <strain evidence="2 3">LMG 27715</strain>
    </source>
</reference>
<keyword evidence="1" id="KW-0812">Transmembrane</keyword>
<sequence length="67" mass="8288">MISALIVEKSKSFIKSKSMIPPWYCRHDEIYIFFMEYRWFYMLVILFPILNYSVIIFIFDFNISFLQ</sequence>
<keyword evidence="1" id="KW-1133">Transmembrane helix</keyword>
<feature type="transmembrane region" description="Helical" evidence="1">
    <location>
        <begin position="39"/>
        <end position="59"/>
    </location>
</feature>
<organism evidence="2 3">
    <name type="scientific">Brenneria roseae subsp. americana</name>
    <dbReference type="NCBI Taxonomy" id="1508507"/>
    <lineage>
        <taxon>Bacteria</taxon>
        <taxon>Pseudomonadati</taxon>
        <taxon>Pseudomonadota</taxon>
        <taxon>Gammaproteobacteria</taxon>
        <taxon>Enterobacterales</taxon>
        <taxon>Pectobacteriaceae</taxon>
        <taxon>Brenneria</taxon>
    </lineage>
</organism>
<dbReference type="AlphaFoldDB" id="A0A2U1U012"/>
<dbReference type="Proteomes" id="UP000245138">
    <property type="component" value="Unassembled WGS sequence"/>
</dbReference>
<keyword evidence="3" id="KW-1185">Reference proteome</keyword>
<protein>
    <submittedName>
        <fullName evidence="2">Uncharacterized protein</fullName>
    </submittedName>
</protein>
<comment type="caution">
    <text evidence="2">The sequence shown here is derived from an EMBL/GenBank/DDBJ whole genome shotgun (WGS) entry which is preliminary data.</text>
</comment>
<dbReference type="EMBL" id="QDKJ01000002">
    <property type="protein sequence ID" value="PWC14983.1"/>
    <property type="molecule type" value="Genomic_DNA"/>
</dbReference>